<evidence type="ECO:0000256" key="4">
    <source>
        <dbReference type="ARBA" id="ARBA00023002"/>
    </source>
</evidence>
<feature type="compositionally biased region" description="Low complexity" evidence="7">
    <location>
        <begin position="488"/>
        <end position="502"/>
    </location>
</feature>
<keyword evidence="2 6" id="KW-0285">Flavoprotein</keyword>
<dbReference type="PROSITE" id="PS51324">
    <property type="entry name" value="ERV_ALR"/>
    <property type="match status" value="1"/>
</dbReference>
<name>A0A813DSH4_POLGL</name>
<protein>
    <recommendedName>
        <fullName evidence="6">Sulfhydryl oxidase</fullName>
        <ecNumber evidence="6">1.8.3.2</ecNumber>
    </recommendedName>
</protein>
<dbReference type="GO" id="GO:0031431">
    <property type="term" value="C:Dbf4-dependent protein kinase complex"/>
    <property type="evidence" value="ECO:0007669"/>
    <property type="project" value="TreeGrafter"/>
</dbReference>
<keyword evidence="5" id="KW-1015">Disulfide bond</keyword>
<evidence type="ECO:0000256" key="6">
    <source>
        <dbReference type="RuleBase" id="RU371123"/>
    </source>
</evidence>
<reference evidence="9" key="1">
    <citation type="submission" date="2021-02" db="EMBL/GenBank/DDBJ databases">
        <authorList>
            <person name="Dougan E. K."/>
            <person name="Rhodes N."/>
            <person name="Thang M."/>
            <person name="Chan C."/>
        </authorList>
    </citation>
    <scope>NUCLEOTIDE SEQUENCE</scope>
</reference>
<dbReference type="Gene3D" id="1.20.120.310">
    <property type="entry name" value="ERV/ALR sulfhydryl oxidase domain"/>
    <property type="match status" value="1"/>
</dbReference>
<dbReference type="GO" id="GO:0043539">
    <property type="term" value="F:protein serine/threonine kinase activator activity"/>
    <property type="evidence" value="ECO:0007669"/>
    <property type="project" value="TreeGrafter"/>
</dbReference>
<comment type="caution">
    <text evidence="9">The sequence shown here is derived from an EMBL/GenBank/DDBJ whole genome shotgun (WGS) entry which is preliminary data.</text>
</comment>
<evidence type="ECO:0000256" key="1">
    <source>
        <dbReference type="ARBA" id="ARBA00001974"/>
    </source>
</evidence>
<dbReference type="EMBL" id="CAJNNV010003086">
    <property type="protein sequence ID" value="CAE8588350.1"/>
    <property type="molecule type" value="Genomic_DNA"/>
</dbReference>
<comment type="catalytic activity">
    <reaction evidence="6">
        <text>2 R'C(R)SH + O2 = R'C(R)S-S(R)CR' + H2O2</text>
        <dbReference type="Rhea" id="RHEA:17357"/>
        <dbReference type="ChEBI" id="CHEBI:15379"/>
        <dbReference type="ChEBI" id="CHEBI:16240"/>
        <dbReference type="ChEBI" id="CHEBI:16520"/>
        <dbReference type="ChEBI" id="CHEBI:17412"/>
        <dbReference type="EC" id="1.8.3.2"/>
    </reaction>
</comment>
<sequence length="853" mass="94620">SCWEDPQPLSLLQRKAWQRHGLRAAGTEPLLGGTGTSVLDLQEAGFRLLTGAARFVWKQSAFEEPSYSFELFEKYVSAFVELWLQMGITPGCSTDLRALAAAVNSAARDLRGACAGDKLCKDDGVPRLPQVTTDEGIKKLLSSLGYPAGPNGVGHFTMQPAPSAADILKEEGAPKCADLSQEMQRRFCAPMQQQGDAKPGWQFWSEEFLPAVVAAMSCGSSEGWSEAGETWKWLQGQRSHPEATIPDHTRNRTWDLRMFLTDPDLASFKQPGDDDFVFKVWRLTQRYLMDAREYYFESLPVMHQKELARFVPFLGDVLDRRPLRCSFPDPSLAQRDDLQIGCHPRLFTIFNFLATERQTYYGDRAWRLFHTVAEVAAHSSSLGDQQQGMKVVTQFKEFLPLFAAMHNCPHCKHHFLFKVQRANLDSFDPAKTLQEHRYRILKVNNPFQTSDEILLYPLEWIVLLGGRSQVAGSLIASSNNSNQAALRTSNSNNNSSNINDNNNNKKKNDNPSNNNPSNNSNNSNSNNNPSNSNNNNSNNSNHNNTSNNNNNNPSNNTNKNPNNNNNDNSNNALSGWLQLLSRRSGVANPRLQNITSRLQTVQSPEDLRIFLWKLHNAVDSSLESKYEERVLPVPAGYWPLSRFYEATEPWGKTGQAIAKSWVSFRMRFLEECDLVGVGEAGGSTSIGATMFPLSVDAAEEAGLQAADVETLRKLDEASSPAWRELALAYLRLISLLRDGETGGADGGTSCGGFLHQSLAGGTPLKFCSAVRSAINVKNTAASSALCGAKQGLITVQTAELADAMAHWLCDWTLLSRLLRSLQRRIACTERKVVESGLLQTKFGFKPRISPHVL</sequence>
<dbReference type="SUPFAM" id="SSF69000">
    <property type="entry name" value="FAD-dependent thiol oxidase"/>
    <property type="match status" value="1"/>
</dbReference>
<keyword evidence="4 6" id="KW-0560">Oxidoreductase</keyword>
<evidence type="ECO:0000313" key="10">
    <source>
        <dbReference type="Proteomes" id="UP000654075"/>
    </source>
</evidence>
<dbReference type="Proteomes" id="UP000654075">
    <property type="component" value="Unassembled WGS sequence"/>
</dbReference>
<comment type="cofactor">
    <cofactor evidence="1 6">
        <name>FAD</name>
        <dbReference type="ChEBI" id="CHEBI:57692"/>
    </cofactor>
</comment>
<dbReference type="GO" id="GO:0010571">
    <property type="term" value="P:positive regulation of nuclear cell cycle DNA replication"/>
    <property type="evidence" value="ECO:0007669"/>
    <property type="project" value="TreeGrafter"/>
</dbReference>
<feature type="compositionally biased region" description="Low complexity" evidence="7">
    <location>
        <begin position="510"/>
        <end position="571"/>
    </location>
</feature>
<keyword evidence="3 6" id="KW-0274">FAD</keyword>
<evidence type="ECO:0000313" key="9">
    <source>
        <dbReference type="EMBL" id="CAE8588350.1"/>
    </source>
</evidence>
<dbReference type="GO" id="GO:1901987">
    <property type="term" value="P:regulation of cell cycle phase transition"/>
    <property type="evidence" value="ECO:0007669"/>
    <property type="project" value="TreeGrafter"/>
</dbReference>
<dbReference type="GO" id="GO:0016972">
    <property type="term" value="F:thiol oxidase activity"/>
    <property type="evidence" value="ECO:0007669"/>
    <property type="project" value="UniProtKB-EC"/>
</dbReference>
<feature type="domain" description="ERV/ALR sulfhydryl oxidase" evidence="8">
    <location>
        <begin position="354"/>
        <end position="460"/>
    </location>
</feature>
<evidence type="ECO:0000256" key="7">
    <source>
        <dbReference type="SAM" id="MobiDB-lite"/>
    </source>
</evidence>
<feature type="region of interest" description="Disordered" evidence="7">
    <location>
        <begin position="484"/>
        <end position="572"/>
    </location>
</feature>
<evidence type="ECO:0000259" key="8">
    <source>
        <dbReference type="PROSITE" id="PS51324"/>
    </source>
</evidence>
<evidence type="ECO:0000256" key="5">
    <source>
        <dbReference type="ARBA" id="ARBA00023157"/>
    </source>
</evidence>
<dbReference type="PANTHER" id="PTHR15375:SF26">
    <property type="entry name" value="PROTEIN CHIFFON"/>
    <property type="match status" value="1"/>
</dbReference>
<dbReference type="PANTHER" id="PTHR15375">
    <property type="entry name" value="ACTIVATOR OF S-PHASE KINASE-RELATED"/>
    <property type="match status" value="1"/>
</dbReference>
<gene>
    <name evidence="9" type="ORF">PGLA1383_LOCUS7153</name>
</gene>
<accession>A0A813DSH4</accession>
<evidence type="ECO:0000256" key="3">
    <source>
        <dbReference type="ARBA" id="ARBA00022827"/>
    </source>
</evidence>
<proteinExistence type="predicted"/>
<evidence type="ECO:0000256" key="2">
    <source>
        <dbReference type="ARBA" id="ARBA00022630"/>
    </source>
</evidence>
<keyword evidence="10" id="KW-1185">Reference proteome</keyword>
<dbReference type="InterPro" id="IPR051590">
    <property type="entry name" value="Replication_Regulatory_Kinase"/>
</dbReference>
<dbReference type="EC" id="1.8.3.2" evidence="6"/>
<dbReference type="InterPro" id="IPR036774">
    <property type="entry name" value="ERV/ALR_sulphydryl_oxid_sf"/>
</dbReference>
<organism evidence="9 10">
    <name type="scientific">Polarella glacialis</name>
    <name type="common">Dinoflagellate</name>
    <dbReference type="NCBI Taxonomy" id="89957"/>
    <lineage>
        <taxon>Eukaryota</taxon>
        <taxon>Sar</taxon>
        <taxon>Alveolata</taxon>
        <taxon>Dinophyceae</taxon>
        <taxon>Suessiales</taxon>
        <taxon>Suessiaceae</taxon>
        <taxon>Polarella</taxon>
    </lineage>
</organism>
<dbReference type="AlphaFoldDB" id="A0A813DSH4"/>
<feature type="non-terminal residue" evidence="9">
    <location>
        <position position="1"/>
    </location>
</feature>
<dbReference type="InterPro" id="IPR017905">
    <property type="entry name" value="ERV/ALR_sulphydryl_oxidase"/>
</dbReference>